<name>A0A1G9JA22_9FIRM</name>
<evidence type="ECO:0000256" key="4">
    <source>
        <dbReference type="ARBA" id="ARBA00022825"/>
    </source>
</evidence>
<feature type="domain" description="Peptidase S8/S53" evidence="6">
    <location>
        <begin position="99"/>
        <end position="294"/>
    </location>
</feature>
<evidence type="ECO:0000256" key="2">
    <source>
        <dbReference type="ARBA" id="ARBA00022670"/>
    </source>
</evidence>
<proteinExistence type="inferred from homology"/>
<evidence type="ECO:0000313" key="7">
    <source>
        <dbReference type="EMBL" id="SDL34457.1"/>
    </source>
</evidence>
<accession>A0A1G9JA22</accession>
<dbReference type="NCBIfam" id="NF040808">
    <property type="entry name" value="CspC_non_triad"/>
    <property type="match status" value="1"/>
</dbReference>
<dbReference type="CDD" id="cd07478">
    <property type="entry name" value="Peptidases_S8_CspA-like"/>
    <property type="match status" value="1"/>
</dbReference>
<evidence type="ECO:0000256" key="5">
    <source>
        <dbReference type="PROSITE-ProRule" id="PRU01240"/>
    </source>
</evidence>
<dbReference type="PRINTS" id="PR00723">
    <property type="entry name" value="SUBTILISIN"/>
</dbReference>
<sequence length="562" mass="62433">MERAYIIVYQSNIEELEATLKSNGIERYIILNNQIASIYIPLAFREEKLNTIEIISWWQRSSPMSSLIQLNEGVEGGDSVSAASGIDFVYNNPYLNITGKRTIIAIIDSGIDYLHPDFITKDGTSKILAIWDQTKEGTPPDGCLFGDMITREDINKAITENDSSLTEDNVGTGTIAAGIASGRGALNSNYSGIAVDSELVVVKLKEYKNRFDNGKRNYQSADFLAAIKFIEDIYNSEDKKKNIVINMTVGKGSVSSVEASFLDTFSYLRDSGVIVVGGAGNEANTDIHYHGVMQSTDIYQDIVIQVGNQINLELYIYVTGPDKVRALLISPSGELSYEIVYAPDNYAYTGRFNLENTSYEMQFVYPWIETGSQKLFMDLYDIKPGVWILRLKPEFIINGIYDVYLPNKNLISESTRFLDPQSTETITSYGVIENVITVGTFNNKTDSIWIGSSKGPVNGWRIKPDIVAPGVDIIAPYINQSYNKATGTGVSSSMVSGVLAILMDYITQQSIFSRRSMYTQVLKTYLMLGATKPETYVFPNIVQGFGILNLKQTLKAISEILE</sequence>
<dbReference type="RefSeq" id="WP_092722647.1">
    <property type="nucleotide sequence ID" value="NZ_FNGW01000001.1"/>
</dbReference>
<dbReference type="PANTHER" id="PTHR43806:SF11">
    <property type="entry name" value="CEREVISIN-RELATED"/>
    <property type="match status" value="1"/>
</dbReference>
<evidence type="ECO:0000313" key="8">
    <source>
        <dbReference type="Proteomes" id="UP000199068"/>
    </source>
</evidence>
<dbReference type="InterPro" id="IPR036852">
    <property type="entry name" value="Peptidase_S8/S53_dom_sf"/>
</dbReference>
<dbReference type="InterPro" id="IPR000209">
    <property type="entry name" value="Peptidase_S8/S53_dom"/>
</dbReference>
<dbReference type="SUPFAM" id="SSF52743">
    <property type="entry name" value="Subtilisin-like"/>
    <property type="match status" value="1"/>
</dbReference>
<dbReference type="InterPro" id="IPR023827">
    <property type="entry name" value="Peptidase_S8_Asp-AS"/>
</dbReference>
<dbReference type="Pfam" id="PF00082">
    <property type="entry name" value="Peptidase_S8"/>
    <property type="match status" value="2"/>
</dbReference>
<dbReference type="InterPro" id="IPR050131">
    <property type="entry name" value="Peptidase_S8_subtilisin-like"/>
</dbReference>
<gene>
    <name evidence="7" type="ORF">SAMN04515677_101575</name>
</gene>
<keyword evidence="8" id="KW-1185">Reference proteome</keyword>
<dbReference type="InterPro" id="IPR034045">
    <property type="entry name" value="Pep_S8_CspA-like"/>
</dbReference>
<evidence type="ECO:0000256" key="1">
    <source>
        <dbReference type="ARBA" id="ARBA00011073"/>
    </source>
</evidence>
<reference evidence="7 8" key="1">
    <citation type="submission" date="2016-10" db="EMBL/GenBank/DDBJ databases">
        <authorList>
            <person name="de Groot N.N."/>
        </authorList>
    </citation>
    <scope>NUCLEOTIDE SEQUENCE [LARGE SCALE GENOMIC DNA]</scope>
    <source>
        <strain evidence="7 8">DSM 797</strain>
    </source>
</reference>
<dbReference type="GO" id="GO:0004252">
    <property type="term" value="F:serine-type endopeptidase activity"/>
    <property type="evidence" value="ECO:0007669"/>
    <property type="project" value="InterPro"/>
</dbReference>
<dbReference type="Gene3D" id="2.60.120.1290">
    <property type="match status" value="1"/>
</dbReference>
<dbReference type="GO" id="GO:0006508">
    <property type="term" value="P:proteolysis"/>
    <property type="evidence" value="ECO:0007669"/>
    <property type="project" value="UniProtKB-KW"/>
</dbReference>
<dbReference type="Gene3D" id="3.40.50.200">
    <property type="entry name" value="Peptidase S8/S53 domain"/>
    <property type="match status" value="1"/>
</dbReference>
<dbReference type="PANTHER" id="PTHR43806">
    <property type="entry name" value="PEPTIDASE S8"/>
    <property type="match status" value="1"/>
</dbReference>
<dbReference type="PROSITE" id="PS51892">
    <property type="entry name" value="SUBTILASE"/>
    <property type="match status" value="1"/>
</dbReference>
<dbReference type="STRING" id="1121325.SAMN04515677_101575"/>
<keyword evidence="3" id="KW-0378">Hydrolase</keyword>
<evidence type="ECO:0000256" key="3">
    <source>
        <dbReference type="ARBA" id="ARBA00022801"/>
    </source>
</evidence>
<evidence type="ECO:0000259" key="6">
    <source>
        <dbReference type="Pfam" id="PF00082"/>
    </source>
</evidence>
<dbReference type="InterPro" id="IPR015500">
    <property type="entry name" value="Peptidase_S8_subtilisin-rel"/>
</dbReference>
<comment type="caution">
    <text evidence="5">Lacks conserved residue(s) required for the propagation of feature annotation.</text>
</comment>
<dbReference type="PROSITE" id="PS00136">
    <property type="entry name" value="SUBTILASE_ASP"/>
    <property type="match status" value="1"/>
</dbReference>
<keyword evidence="4" id="KW-0720">Serine protease</keyword>
<comment type="similarity">
    <text evidence="1 5">Belongs to the peptidase S8 family.</text>
</comment>
<feature type="domain" description="Peptidase S8/S53" evidence="6">
    <location>
        <begin position="419"/>
        <end position="530"/>
    </location>
</feature>
<keyword evidence="2" id="KW-0645">Protease</keyword>
<dbReference type="AlphaFoldDB" id="A0A1G9JA22"/>
<protein>
    <submittedName>
        <fullName evidence="7">Subtilase family protein</fullName>
    </submittedName>
</protein>
<organism evidence="7 8">
    <name type="scientific">Romboutsia lituseburensis DSM 797</name>
    <dbReference type="NCBI Taxonomy" id="1121325"/>
    <lineage>
        <taxon>Bacteria</taxon>
        <taxon>Bacillati</taxon>
        <taxon>Bacillota</taxon>
        <taxon>Clostridia</taxon>
        <taxon>Peptostreptococcales</taxon>
        <taxon>Peptostreptococcaceae</taxon>
        <taxon>Romboutsia</taxon>
    </lineage>
</organism>
<dbReference type="EMBL" id="FNGW01000001">
    <property type="protein sequence ID" value="SDL34457.1"/>
    <property type="molecule type" value="Genomic_DNA"/>
</dbReference>
<dbReference type="Proteomes" id="UP000199068">
    <property type="component" value="Unassembled WGS sequence"/>
</dbReference>